<dbReference type="EMBL" id="JBDJPC010000005">
    <property type="protein sequence ID" value="KAL1502285.1"/>
    <property type="molecule type" value="Genomic_DNA"/>
</dbReference>
<dbReference type="Pfam" id="PF00023">
    <property type="entry name" value="Ank"/>
    <property type="match status" value="1"/>
</dbReference>
<evidence type="ECO:0000313" key="5">
    <source>
        <dbReference type="EMBL" id="KAL1502285.1"/>
    </source>
</evidence>
<keyword evidence="2 3" id="KW-0040">ANK repeat</keyword>
<dbReference type="Pfam" id="PF12796">
    <property type="entry name" value="Ank_2"/>
    <property type="match status" value="1"/>
</dbReference>
<dbReference type="PROSITE" id="PS50088">
    <property type="entry name" value="ANK_REPEAT"/>
    <property type="match status" value="2"/>
</dbReference>
<protein>
    <recommendedName>
        <fullName evidence="7">Ankyrin repeat family A protein 2</fullName>
    </recommendedName>
</protein>
<gene>
    <name evidence="5" type="ORF">ABEB36_007451</name>
</gene>
<evidence type="ECO:0008006" key="7">
    <source>
        <dbReference type="Google" id="ProtNLM"/>
    </source>
</evidence>
<sequence>MDQSQDSGEEELIEANGSSIENSTFTPLKWSPQSLHDKNRISAFQPYKNCTPPTTVLTNLQRGNTQAETLIPRPTELTFHMKAGQGELNNQEILKEKNVDVLDPNGLTALHWASAYGQYNTVELLINFGANVNKLGPDEESPLTLAASGGHHEVVKLLLSHNANVNHVDHMCNSALMYAAKGNHPHTCQELLLNGAKFGLVNLDEETALNIAIENNSTSAQVVIESFIISLMESEPKIED</sequence>
<dbReference type="AlphaFoldDB" id="A0ABD1EU86"/>
<dbReference type="Proteomes" id="UP001566132">
    <property type="component" value="Unassembled WGS sequence"/>
</dbReference>
<dbReference type="SMART" id="SM00248">
    <property type="entry name" value="ANK"/>
    <property type="match status" value="3"/>
</dbReference>
<feature type="repeat" description="ANK" evidence="3">
    <location>
        <begin position="138"/>
        <end position="170"/>
    </location>
</feature>
<feature type="repeat" description="ANK" evidence="3">
    <location>
        <begin position="105"/>
        <end position="137"/>
    </location>
</feature>
<keyword evidence="1" id="KW-0677">Repeat</keyword>
<name>A0ABD1EU86_HYPHA</name>
<dbReference type="InterPro" id="IPR036770">
    <property type="entry name" value="Ankyrin_rpt-contain_sf"/>
</dbReference>
<keyword evidence="6" id="KW-1185">Reference proteome</keyword>
<accession>A0ABD1EU86</accession>
<dbReference type="SUPFAM" id="SSF48403">
    <property type="entry name" value="Ankyrin repeat"/>
    <property type="match status" value="1"/>
</dbReference>
<evidence type="ECO:0000256" key="1">
    <source>
        <dbReference type="ARBA" id="ARBA00022737"/>
    </source>
</evidence>
<dbReference type="InterPro" id="IPR002110">
    <property type="entry name" value="Ankyrin_rpt"/>
</dbReference>
<organism evidence="5 6">
    <name type="scientific">Hypothenemus hampei</name>
    <name type="common">Coffee berry borer</name>
    <dbReference type="NCBI Taxonomy" id="57062"/>
    <lineage>
        <taxon>Eukaryota</taxon>
        <taxon>Metazoa</taxon>
        <taxon>Ecdysozoa</taxon>
        <taxon>Arthropoda</taxon>
        <taxon>Hexapoda</taxon>
        <taxon>Insecta</taxon>
        <taxon>Pterygota</taxon>
        <taxon>Neoptera</taxon>
        <taxon>Endopterygota</taxon>
        <taxon>Coleoptera</taxon>
        <taxon>Polyphaga</taxon>
        <taxon>Cucujiformia</taxon>
        <taxon>Curculionidae</taxon>
        <taxon>Scolytinae</taxon>
        <taxon>Hypothenemus</taxon>
    </lineage>
</organism>
<proteinExistence type="predicted"/>
<feature type="compositionally biased region" description="Polar residues" evidence="4">
    <location>
        <begin position="16"/>
        <end position="28"/>
    </location>
</feature>
<dbReference type="Gene3D" id="1.25.40.20">
    <property type="entry name" value="Ankyrin repeat-containing domain"/>
    <property type="match status" value="1"/>
</dbReference>
<reference evidence="5 6" key="1">
    <citation type="submission" date="2024-05" db="EMBL/GenBank/DDBJ databases">
        <title>Genetic variation in Jamaican populations of the coffee berry borer (Hypothenemus hampei).</title>
        <authorList>
            <person name="Errbii M."/>
            <person name="Myrie A."/>
        </authorList>
    </citation>
    <scope>NUCLEOTIDE SEQUENCE [LARGE SCALE GENOMIC DNA]</scope>
    <source>
        <strain evidence="5">JA-Hopewell-2020-01-JO</strain>
        <tissue evidence="5">Whole body</tissue>
    </source>
</reference>
<dbReference type="PROSITE" id="PS50297">
    <property type="entry name" value="ANK_REP_REGION"/>
    <property type="match status" value="2"/>
</dbReference>
<evidence type="ECO:0000256" key="4">
    <source>
        <dbReference type="SAM" id="MobiDB-lite"/>
    </source>
</evidence>
<dbReference type="PANTHER" id="PTHR24171:SF10">
    <property type="entry name" value="ANKYRIN REPEAT DOMAIN-CONTAINING PROTEIN 29-LIKE"/>
    <property type="match status" value="1"/>
</dbReference>
<feature type="region of interest" description="Disordered" evidence="4">
    <location>
        <begin position="1"/>
        <end position="28"/>
    </location>
</feature>
<evidence type="ECO:0000256" key="3">
    <source>
        <dbReference type="PROSITE-ProRule" id="PRU00023"/>
    </source>
</evidence>
<dbReference type="PANTHER" id="PTHR24171">
    <property type="entry name" value="ANKYRIN REPEAT DOMAIN-CONTAINING PROTEIN 39-RELATED"/>
    <property type="match status" value="1"/>
</dbReference>
<evidence type="ECO:0000256" key="2">
    <source>
        <dbReference type="ARBA" id="ARBA00023043"/>
    </source>
</evidence>
<evidence type="ECO:0000313" key="6">
    <source>
        <dbReference type="Proteomes" id="UP001566132"/>
    </source>
</evidence>
<comment type="caution">
    <text evidence="5">The sequence shown here is derived from an EMBL/GenBank/DDBJ whole genome shotgun (WGS) entry which is preliminary data.</text>
</comment>
<dbReference type="PRINTS" id="PR01415">
    <property type="entry name" value="ANKYRIN"/>
</dbReference>